<dbReference type="Proteomes" id="UP001285441">
    <property type="component" value="Unassembled WGS sequence"/>
</dbReference>
<keyword evidence="2" id="KW-1185">Reference proteome</keyword>
<sequence length="273" mass="30434">MTSKARDKPDCLGYVRTGRTCVPNDRSHLLTSSSKSSSIASYYCIPFRVPGSQKDRQLLHFFYVQGAADASQYNAVVRLALMAPSSPHMDLAQIGGASSDLHHHHHTSDYSGIERGAAADGVATSTLTRYGTGRRFVRYKALSLVREWKTKAKRSKAAMRHLDSGLRVFSSRKSNRRIANRGDDFMLAKMADVLARLNLQASFLSSGRIPLLALVSAEERAMAMRGGEEEHAFSGLDDAHLDWIRLQNWMFRYLLSENVEISAAVLEEKEKLL</sequence>
<reference evidence="1" key="1">
    <citation type="journal article" date="2023" name="Mol. Phylogenet. Evol.">
        <title>Genome-scale phylogeny and comparative genomics of the fungal order Sordariales.</title>
        <authorList>
            <person name="Hensen N."/>
            <person name="Bonometti L."/>
            <person name="Westerberg I."/>
            <person name="Brannstrom I.O."/>
            <person name="Guillou S."/>
            <person name="Cros-Aarteil S."/>
            <person name="Calhoun S."/>
            <person name="Haridas S."/>
            <person name="Kuo A."/>
            <person name="Mondo S."/>
            <person name="Pangilinan J."/>
            <person name="Riley R."/>
            <person name="LaButti K."/>
            <person name="Andreopoulos B."/>
            <person name="Lipzen A."/>
            <person name="Chen C."/>
            <person name="Yan M."/>
            <person name="Daum C."/>
            <person name="Ng V."/>
            <person name="Clum A."/>
            <person name="Steindorff A."/>
            <person name="Ohm R.A."/>
            <person name="Martin F."/>
            <person name="Silar P."/>
            <person name="Natvig D.O."/>
            <person name="Lalanne C."/>
            <person name="Gautier V."/>
            <person name="Ament-Velasquez S.L."/>
            <person name="Kruys A."/>
            <person name="Hutchinson M.I."/>
            <person name="Powell A.J."/>
            <person name="Barry K."/>
            <person name="Miller A.N."/>
            <person name="Grigoriev I.V."/>
            <person name="Debuchy R."/>
            <person name="Gladieux P."/>
            <person name="Hiltunen Thoren M."/>
            <person name="Johannesson H."/>
        </authorList>
    </citation>
    <scope>NUCLEOTIDE SEQUENCE</scope>
    <source>
        <strain evidence="1">CBS 232.78</strain>
    </source>
</reference>
<comment type="caution">
    <text evidence="1">The sequence shown here is derived from an EMBL/GenBank/DDBJ whole genome shotgun (WGS) entry which is preliminary data.</text>
</comment>
<reference evidence="1" key="2">
    <citation type="submission" date="2023-06" db="EMBL/GenBank/DDBJ databases">
        <authorList>
            <consortium name="Lawrence Berkeley National Laboratory"/>
            <person name="Haridas S."/>
            <person name="Hensen N."/>
            <person name="Bonometti L."/>
            <person name="Westerberg I."/>
            <person name="Brannstrom I.O."/>
            <person name="Guillou S."/>
            <person name="Cros-Aarteil S."/>
            <person name="Calhoun S."/>
            <person name="Kuo A."/>
            <person name="Mondo S."/>
            <person name="Pangilinan J."/>
            <person name="Riley R."/>
            <person name="LaButti K."/>
            <person name="Andreopoulos B."/>
            <person name="Lipzen A."/>
            <person name="Chen C."/>
            <person name="Yanf M."/>
            <person name="Daum C."/>
            <person name="Ng V."/>
            <person name="Clum A."/>
            <person name="Steindorff A."/>
            <person name="Ohm R."/>
            <person name="Martin F."/>
            <person name="Silar P."/>
            <person name="Natvig D."/>
            <person name="Lalanne C."/>
            <person name="Gautier V."/>
            <person name="Ament-velasquez S.L."/>
            <person name="Kruys A."/>
            <person name="Hutchinson M.I."/>
            <person name="Powell A.J."/>
            <person name="Barry K."/>
            <person name="Miller A.N."/>
            <person name="Grigoriev I.V."/>
            <person name="Debuchy R."/>
            <person name="Gladieux P."/>
            <person name="Thoren M.H."/>
            <person name="Johannesson H."/>
        </authorList>
    </citation>
    <scope>NUCLEOTIDE SEQUENCE</scope>
    <source>
        <strain evidence="1">CBS 232.78</strain>
    </source>
</reference>
<evidence type="ECO:0000313" key="1">
    <source>
        <dbReference type="EMBL" id="KAK3386477.1"/>
    </source>
</evidence>
<name>A0AAE0NRR8_9PEZI</name>
<protein>
    <submittedName>
        <fullName evidence="1">Uncharacterized protein</fullName>
    </submittedName>
</protein>
<accession>A0AAE0NRR8</accession>
<organism evidence="1 2">
    <name type="scientific">Podospora didyma</name>
    <dbReference type="NCBI Taxonomy" id="330526"/>
    <lineage>
        <taxon>Eukaryota</taxon>
        <taxon>Fungi</taxon>
        <taxon>Dikarya</taxon>
        <taxon>Ascomycota</taxon>
        <taxon>Pezizomycotina</taxon>
        <taxon>Sordariomycetes</taxon>
        <taxon>Sordariomycetidae</taxon>
        <taxon>Sordariales</taxon>
        <taxon>Podosporaceae</taxon>
        <taxon>Podospora</taxon>
    </lineage>
</organism>
<evidence type="ECO:0000313" key="2">
    <source>
        <dbReference type="Proteomes" id="UP001285441"/>
    </source>
</evidence>
<dbReference type="AlphaFoldDB" id="A0AAE0NRR8"/>
<proteinExistence type="predicted"/>
<gene>
    <name evidence="1" type="ORF">B0H63DRAFT_447424</name>
</gene>
<dbReference type="EMBL" id="JAULSW010000003">
    <property type="protein sequence ID" value="KAK3386477.1"/>
    <property type="molecule type" value="Genomic_DNA"/>
</dbReference>